<dbReference type="AlphaFoldDB" id="A0A498CT31"/>
<protein>
    <recommendedName>
        <fullName evidence="5">Intracellular proteinase inhibitor BsuPI domain-containing protein</fullName>
    </recommendedName>
</protein>
<evidence type="ECO:0000313" key="3">
    <source>
        <dbReference type="EMBL" id="RLL08921.1"/>
    </source>
</evidence>
<feature type="signal peptide" evidence="2">
    <location>
        <begin position="1"/>
        <end position="28"/>
    </location>
</feature>
<evidence type="ECO:0000313" key="4">
    <source>
        <dbReference type="Proteomes" id="UP000276301"/>
    </source>
</evidence>
<feature type="compositionally biased region" description="Low complexity" evidence="1">
    <location>
        <begin position="69"/>
        <end position="104"/>
    </location>
</feature>
<keyword evidence="4" id="KW-1185">Reference proteome</keyword>
<organism evidence="3 4">
    <name type="scientific">Anaerotruncus massiliensis</name>
    <name type="common">ex Liu et al. 2021</name>
    <dbReference type="NCBI Taxonomy" id="2321404"/>
    <lineage>
        <taxon>Bacteria</taxon>
        <taxon>Bacillati</taxon>
        <taxon>Bacillota</taxon>
        <taxon>Clostridia</taxon>
        <taxon>Eubacteriales</taxon>
        <taxon>Oscillospiraceae</taxon>
        <taxon>Anaerotruncus</taxon>
    </lineage>
</organism>
<dbReference type="RefSeq" id="WP_121587362.1">
    <property type="nucleotide sequence ID" value="NZ_RCHT01000027.1"/>
</dbReference>
<reference evidence="3 4" key="1">
    <citation type="submission" date="2018-10" db="EMBL/GenBank/DDBJ databases">
        <title>Anaerotruncus faecis sp. nov., isolated from human feces.</title>
        <authorList>
            <person name="Wang Y.-J."/>
        </authorList>
    </citation>
    <scope>NUCLEOTIDE SEQUENCE [LARGE SCALE GENOMIC DNA]</scope>
    <source>
        <strain evidence="3 4">22A2-44</strain>
    </source>
</reference>
<comment type="caution">
    <text evidence="3">The sequence shown here is derived from an EMBL/GenBank/DDBJ whole genome shotgun (WGS) entry which is preliminary data.</text>
</comment>
<feature type="chain" id="PRO_5019789750" description="Intracellular proteinase inhibitor BsuPI domain-containing protein" evidence="2">
    <location>
        <begin position="29"/>
        <end position="227"/>
    </location>
</feature>
<proteinExistence type="predicted"/>
<name>A0A498CT31_9FIRM</name>
<feature type="compositionally biased region" description="Basic and acidic residues" evidence="1">
    <location>
        <begin position="105"/>
        <end position="115"/>
    </location>
</feature>
<evidence type="ECO:0008006" key="5">
    <source>
        <dbReference type="Google" id="ProtNLM"/>
    </source>
</evidence>
<gene>
    <name evidence="3" type="ORF">D4A47_11355</name>
</gene>
<accession>A0A498CT31</accession>
<dbReference type="Proteomes" id="UP000276301">
    <property type="component" value="Unassembled WGS sequence"/>
</dbReference>
<keyword evidence="2" id="KW-0732">Signal</keyword>
<evidence type="ECO:0000256" key="1">
    <source>
        <dbReference type="SAM" id="MobiDB-lite"/>
    </source>
</evidence>
<dbReference type="EMBL" id="RCHT01000027">
    <property type="protein sequence ID" value="RLL08921.1"/>
    <property type="molecule type" value="Genomic_DNA"/>
</dbReference>
<feature type="region of interest" description="Disordered" evidence="1">
    <location>
        <begin position="51"/>
        <end position="115"/>
    </location>
</feature>
<evidence type="ECO:0000256" key="2">
    <source>
        <dbReference type="SAM" id="SignalP"/>
    </source>
</evidence>
<sequence length="227" mass="23685">MKRALVLCGALALAALLFLFLRPHPERAAFPPEAQNDSVFAVIGLPGGAPASESASPADGVPSRAEAVPLESSAASEAGSAEAEPGEPENAAPLPEAAAPPAGERSVDARPERESYPVGTKEIALIVTNRTENDLIYTHWFDFRRVEGDAVVPLTPRAGLMANPDDVNAERVLHGGETVTITLPIDLFDEPLSPGTYRAAQLSCFADTGGQALACSEITADFVIAES</sequence>